<proteinExistence type="predicted"/>
<sequence length="206" mass="23270">MQPSQQSPRQTSGPQKPRSNAPLIWIIVISLIPVIAAFVVYYYPSLQPEGQTNYGSFVQPQKPLPGPDTLKVTTLDGKPFDLETIKGQWVFVTADNASCEEDCAKKLFIIRNVHAMTGKNVERLARVWFVTDDEPVPEKVLEAYKGTLMLRADPEQLAQYLDRDGLEKSIWIIDPLGNLIMQYPEDPDPLRIRKDIGKLLHNSRIG</sequence>
<evidence type="ECO:0000313" key="3">
    <source>
        <dbReference type="Proteomes" id="UP000244571"/>
    </source>
</evidence>
<protein>
    <recommendedName>
        <fullName evidence="4">Cytochrome C oxidase subunit I</fullName>
    </recommendedName>
</protein>
<dbReference type="EMBL" id="CP028901">
    <property type="protein sequence ID" value="AWB35857.1"/>
    <property type="molecule type" value="Genomic_DNA"/>
</dbReference>
<keyword evidence="1" id="KW-1133">Transmembrane helix</keyword>
<keyword evidence="3" id="KW-1185">Reference proteome</keyword>
<evidence type="ECO:0008006" key="4">
    <source>
        <dbReference type="Google" id="ProtNLM"/>
    </source>
</evidence>
<dbReference type="Gene3D" id="3.40.30.10">
    <property type="entry name" value="Glutaredoxin"/>
    <property type="match status" value="1"/>
</dbReference>
<accession>A0A2R4XPW7</accession>
<feature type="transmembrane region" description="Helical" evidence="1">
    <location>
        <begin position="21"/>
        <end position="43"/>
    </location>
</feature>
<keyword evidence="1" id="KW-0472">Membrane</keyword>
<reference evidence="2 3" key="1">
    <citation type="submission" date="2018-04" db="EMBL/GenBank/DDBJ databases">
        <title>Bordetella sp. HZ20 isolated from seawater.</title>
        <authorList>
            <person name="Sun C."/>
        </authorList>
    </citation>
    <scope>NUCLEOTIDE SEQUENCE [LARGE SCALE GENOMIC DNA]</scope>
    <source>
        <strain evidence="2 3">HZ20</strain>
    </source>
</reference>
<gene>
    <name evidence="2" type="ORF">DBV39_15580</name>
</gene>
<keyword evidence="1" id="KW-0812">Transmembrane</keyword>
<dbReference type="OrthoDB" id="9180342at2"/>
<organism evidence="2 3">
    <name type="scientific">Orrella marina</name>
    <dbReference type="NCBI Taxonomy" id="2163011"/>
    <lineage>
        <taxon>Bacteria</taxon>
        <taxon>Pseudomonadati</taxon>
        <taxon>Pseudomonadota</taxon>
        <taxon>Betaproteobacteria</taxon>
        <taxon>Burkholderiales</taxon>
        <taxon>Alcaligenaceae</taxon>
        <taxon>Orrella</taxon>
    </lineage>
</organism>
<evidence type="ECO:0000256" key="1">
    <source>
        <dbReference type="SAM" id="Phobius"/>
    </source>
</evidence>
<evidence type="ECO:0000313" key="2">
    <source>
        <dbReference type="EMBL" id="AWB35857.1"/>
    </source>
</evidence>
<dbReference type="AlphaFoldDB" id="A0A2R4XPW7"/>
<dbReference type="KEGG" id="boz:DBV39_15580"/>
<name>A0A2R4XPW7_9BURK</name>
<dbReference type="SUPFAM" id="SSF52833">
    <property type="entry name" value="Thioredoxin-like"/>
    <property type="match status" value="1"/>
</dbReference>
<dbReference type="Proteomes" id="UP000244571">
    <property type="component" value="Chromosome"/>
</dbReference>
<dbReference type="InterPro" id="IPR036249">
    <property type="entry name" value="Thioredoxin-like_sf"/>
</dbReference>